<comment type="caution">
    <text evidence="2">The sequence shown here is derived from an EMBL/GenBank/DDBJ whole genome shotgun (WGS) entry which is preliminary data.</text>
</comment>
<dbReference type="AlphaFoldDB" id="A0A4Y2B0K8"/>
<dbReference type="Proteomes" id="UP000499080">
    <property type="component" value="Unassembled WGS sequence"/>
</dbReference>
<protein>
    <submittedName>
        <fullName evidence="2">Uncharacterized protein</fullName>
    </submittedName>
</protein>
<evidence type="ECO:0000313" key="2">
    <source>
        <dbReference type="EMBL" id="GBL84979.1"/>
    </source>
</evidence>
<evidence type="ECO:0000313" key="3">
    <source>
        <dbReference type="Proteomes" id="UP000499080"/>
    </source>
</evidence>
<name>A0A4Y2B0K8_ARAVE</name>
<evidence type="ECO:0000256" key="1">
    <source>
        <dbReference type="SAM" id="MobiDB-lite"/>
    </source>
</evidence>
<dbReference type="OrthoDB" id="10563154at2759"/>
<accession>A0A4Y2B0K8</accession>
<organism evidence="2 3">
    <name type="scientific">Araneus ventricosus</name>
    <name type="common">Orbweaver spider</name>
    <name type="synonym">Epeira ventricosa</name>
    <dbReference type="NCBI Taxonomy" id="182803"/>
    <lineage>
        <taxon>Eukaryota</taxon>
        <taxon>Metazoa</taxon>
        <taxon>Ecdysozoa</taxon>
        <taxon>Arthropoda</taxon>
        <taxon>Chelicerata</taxon>
        <taxon>Arachnida</taxon>
        <taxon>Araneae</taxon>
        <taxon>Araneomorphae</taxon>
        <taxon>Entelegynae</taxon>
        <taxon>Araneoidea</taxon>
        <taxon>Araneidae</taxon>
        <taxon>Araneus</taxon>
    </lineage>
</organism>
<gene>
    <name evidence="2" type="ORF">AVEN_42230_1</name>
</gene>
<keyword evidence="3" id="KW-1185">Reference proteome</keyword>
<feature type="compositionally biased region" description="Basic and acidic residues" evidence="1">
    <location>
        <begin position="313"/>
        <end position="322"/>
    </location>
</feature>
<feature type="region of interest" description="Disordered" evidence="1">
    <location>
        <begin position="313"/>
        <end position="336"/>
    </location>
</feature>
<sequence>MRLEKQFPRKGNPTIGDVANQLRSLLYLRDVGTPRAVERERTYSNELKRGKTTFQFLLQNSHLKERHLQASSTHNIKVKIKLFGKRNTNWQINFPLRMIMFIRSRGGLLVRFRLWVWRIPSLKADSTLYPPRVWAAHTNRAFVGQTLSRWRDAEAWRGGCQPRCRTVHQIASQDYEKSRKAIGNIYNADTIDIKSTSECLQSFTSLSVAIDHTKMIYHNSNTPPPSTSQPSPTRKRATIPSTQSILILKFEYRYGLMLIKWRTAFACDDGLYAVEQKNRLEFFTSTSWCFTFWKRQVRKHALQLVRASNGCTKRKESSREPGHPWVSARSSNLGGKGGTCSLTPSREYAHHPLICQHTRCAVLIPSLSLFAFHSTVPKGRPRD</sequence>
<dbReference type="EMBL" id="BGPR01000040">
    <property type="protein sequence ID" value="GBL84979.1"/>
    <property type="molecule type" value="Genomic_DNA"/>
</dbReference>
<reference evidence="2 3" key="1">
    <citation type="journal article" date="2019" name="Sci. Rep.">
        <title>Orb-weaving spider Araneus ventricosus genome elucidates the spidroin gene catalogue.</title>
        <authorList>
            <person name="Kono N."/>
            <person name="Nakamura H."/>
            <person name="Ohtoshi R."/>
            <person name="Moran D.A.P."/>
            <person name="Shinohara A."/>
            <person name="Yoshida Y."/>
            <person name="Fujiwara M."/>
            <person name="Mori M."/>
            <person name="Tomita M."/>
            <person name="Arakawa K."/>
        </authorList>
    </citation>
    <scope>NUCLEOTIDE SEQUENCE [LARGE SCALE GENOMIC DNA]</scope>
</reference>
<proteinExistence type="predicted"/>